<proteinExistence type="predicted"/>
<gene>
    <name evidence="1" type="ORF">NECAME_18606</name>
</gene>
<dbReference type="EMBL" id="KI662428">
    <property type="protein sequence ID" value="ETN72932.1"/>
    <property type="molecule type" value="Genomic_DNA"/>
</dbReference>
<sequence length="95" mass="11502">LFGDYEKRKIETFEALDKSYTAEQNLRRLNDDPHHLVEREYFMFQPNLNMNKCSSSSLMLFFGHATLEKFMRCIRLAYDTHWMYKHPMPVHVLEV</sequence>
<evidence type="ECO:0000313" key="2">
    <source>
        <dbReference type="Proteomes" id="UP000053676"/>
    </source>
</evidence>
<dbReference type="AlphaFoldDB" id="W2SW53"/>
<dbReference type="Proteomes" id="UP000053676">
    <property type="component" value="Unassembled WGS sequence"/>
</dbReference>
<evidence type="ECO:0000313" key="1">
    <source>
        <dbReference type="EMBL" id="ETN72932.1"/>
    </source>
</evidence>
<dbReference type="OrthoDB" id="5917548at2759"/>
<accession>W2SW53</accession>
<organism evidence="1 2">
    <name type="scientific">Necator americanus</name>
    <name type="common">Human hookworm</name>
    <dbReference type="NCBI Taxonomy" id="51031"/>
    <lineage>
        <taxon>Eukaryota</taxon>
        <taxon>Metazoa</taxon>
        <taxon>Ecdysozoa</taxon>
        <taxon>Nematoda</taxon>
        <taxon>Chromadorea</taxon>
        <taxon>Rhabditida</taxon>
        <taxon>Rhabditina</taxon>
        <taxon>Rhabditomorpha</taxon>
        <taxon>Strongyloidea</taxon>
        <taxon>Ancylostomatidae</taxon>
        <taxon>Bunostominae</taxon>
        <taxon>Necator</taxon>
    </lineage>
</organism>
<dbReference type="KEGG" id="nai:NECAME_18606"/>
<name>W2SW53_NECAM</name>
<protein>
    <submittedName>
        <fullName evidence="1">Uncharacterized protein</fullName>
    </submittedName>
</protein>
<keyword evidence="2" id="KW-1185">Reference proteome</keyword>
<feature type="non-terminal residue" evidence="1">
    <location>
        <position position="1"/>
    </location>
</feature>
<reference evidence="2" key="1">
    <citation type="journal article" date="2014" name="Nat. Genet.">
        <title>Genome of the human hookworm Necator americanus.</title>
        <authorList>
            <person name="Tang Y.T."/>
            <person name="Gao X."/>
            <person name="Rosa B.A."/>
            <person name="Abubucker S."/>
            <person name="Hallsworth-Pepin K."/>
            <person name="Martin J."/>
            <person name="Tyagi R."/>
            <person name="Heizer E."/>
            <person name="Zhang X."/>
            <person name="Bhonagiri-Palsikar V."/>
            <person name="Minx P."/>
            <person name="Warren W.C."/>
            <person name="Wang Q."/>
            <person name="Zhan B."/>
            <person name="Hotez P.J."/>
            <person name="Sternberg P.W."/>
            <person name="Dougall A."/>
            <person name="Gaze S.T."/>
            <person name="Mulvenna J."/>
            <person name="Sotillo J."/>
            <person name="Ranganathan S."/>
            <person name="Rabelo E.M."/>
            <person name="Wilson R.K."/>
            <person name="Felgner P.L."/>
            <person name="Bethony J."/>
            <person name="Hawdon J.M."/>
            <person name="Gasser R.B."/>
            <person name="Loukas A."/>
            <person name="Mitreva M."/>
        </authorList>
    </citation>
    <scope>NUCLEOTIDE SEQUENCE [LARGE SCALE GENOMIC DNA]</scope>
</reference>